<dbReference type="AlphaFoldDB" id="A0ABD3M8G8"/>
<organism evidence="2 3">
    <name type="scientific">Discostella pseudostelligera</name>
    <dbReference type="NCBI Taxonomy" id="259834"/>
    <lineage>
        <taxon>Eukaryota</taxon>
        <taxon>Sar</taxon>
        <taxon>Stramenopiles</taxon>
        <taxon>Ochrophyta</taxon>
        <taxon>Bacillariophyta</taxon>
        <taxon>Coscinodiscophyceae</taxon>
        <taxon>Thalassiosirophycidae</taxon>
        <taxon>Stephanodiscales</taxon>
        <taxon>Stephanodiscaceae</taxon>
        <taxon>Discostella</taxon>
    </lineage>
</organism>
<dbReference type="PANTHER" id="PTHR24410">
    <property type="entry name" value="HL07962P-RELATED"/>
    <property type="match status" value="1"/>
</dbReference>
<gene>
    <name evidence="2" type="ORF">ACHAWU_008251</name>
</gene>
<dbReference type="InterPro" id="IPR051481">
    <property type="entry name" value="BTB-POZ/Galectin-3-binding"/>
</dbReference>
<evidence type="ECO:0008006" key="4">
    <source>
        <dbReference type="Google" id="ProtNLM"/>
    </source>
</evidence>
<dbReference type="Proteomes" id="UP001530293">
    <property type="component" value="Unassembled WGS sequence"/>
</dbReference>
<sequence length="544" mass="62891">MRRHSTPISPGSAGYAEDDLIMINRHRRLSSSVILKHHHQDADNVDSSEGTATTFVGTSPVSSEQNTQFDAVVDQRKSVIPMSVSHWMNGEHIIYSQQQERENLHHHSRRPKTINDDKNKQRKSRRTSKTNKYHTTLTWRMDPSISLSDFTLTFIGINDHIAIQKYIRDKQKRNKTKLSKRRDKWIVDGLYLDRSQSSDEEGDERDDNQYRAGSHHNEQPTISRMKTCNNTVLEHYHLHRVNLAVGQRGCDYFARLFREKNEASSSCSSSNRNQHSVEIPRSCLPAIPAMLDYLYDPRANAQVNATTATAVPLRYLATYFGNRLLFDLATQFLHEDLRPATAIEYMQHAELFRQEKLAEVCIRICAQSFDQLKVTWFASLSPHLMIRILHSRYFQPSINRHVVCSRIASYCRCQMHNIDRKDLLSLTNAKVMPVVCPEEALFFIQLMIRSGIAMDDLLHDDNSKERNLYERCIDAAPEVIQSIVNSVCPRSFNNTDRIQKWHSISSRQTKNARGDYCKLPPQIKVQLLEYALAHQQDRNLGTEE</sequence>
<feature type="region of interest" description="Disordered" evidence="1">
    <location>
        <begin position="196"/>
        <end position="221"/>
    </location>
</feature>
<comment type="caution">
    <text evidence="2">The sequence shown here is derived from an EMBL/GenBank/DDBJ whole genome shotgun (WGS) entry which is preliminary data.</text>
</comment>
<evidence type="ECO:0000256" key="1">
    <source>
        <dbReference type="SAM" id="MobiDB-lite"/>
    </source>
</evidence>
<proteinExistence type="predicted"/>
<feature type="region of interest" description="Disordered" evidence="1">
    <location>
        <begin position="100"/>
        <end position="134"/>
    </location>
</feature>
<dbReference type="Gene3D" id="3.30.710.10">
    <property type="entry name" value="Potassium Channel Kv1.1, Chain A"/>
    <property type="match status" value="1"/>
</dbReference>
<reference evidence="2 3" key="1">
    <citation type="submission" date="2024-10" db="EMBL/GenBank/DDBJ databases">
        <title>Updated reference genomes for cyclostephanoid diatoms.</title>
        <authorList>
            <person name="Roberts W.R."/>
            <person name="Alverson A.J."/>
        </authorList>
    </citation>
    <scope>NUCLEOTIDE SEQUENCE [LARGE SCALE GENOMIC DNA]</scope>
    <source>
        <strain evidence="2 3">AJA232-27</strain>
    </source>
</reference>
<accession>A0ABD3M8G8</accession>
<protein>
    <recommendedName>
        <fullName evidence="4">BTB domain-containing protein</fullName>
    </recommendedName>
</protein>
<dbReference type="CDD" id="cd14733">
    <property type="entry name" value="BACK"/>
    <property type="match status" value="1"/>
</dbReference>
<feature type="compositionally biased region" description="Polar residues" evidence="1">
    <location>
        <begin position="45"/>
        <end position="63"/>
    </location>
</feature>
<dbReference type="PANTHER" id="PTHR24410:SF23">
    <property type="entry name" value="BTB DOMAIN-CONTAINING PROTEIN-RELATED"/>
    <property type="match status" value="1"/>
</dbReference>
<evidence type="ECO:0000313" key="3">
    <source>
        <dbReference type="Proteomes" id="UP001530293"/>
    </source>
</evidence>
<feature type="region of interest" description="Disordered" evidence="1">
    <location>
        <begin position="40"/>
        <end position="63"/>
    </location>
</feature>
<keyword evidence="3" id="KW-1185">Reference proteome</keyword>
<dbReference type="InterPro" id="IPR011333">
    <property type="entry name" value="SKP1/BTB/POZ_sf"/>
</dbReference>
<evidence type="ECO:0000313" key="2">
    <source>
        <dbReference type="EMBL" id="KAL3758497.1"/>
    </source>
</evidence>
<name>A0ABD3M8G8_9STRA</name>
<dbReference type="EMBL" id="JALLBG020000228">
    <property type="protein sequence ID" value="KAL3758497.1"/>
    <property type="molecule type" value="Genomic_DNA"/>
</dbReference>
<feature type="compositionally biased region" description="Basic residues" evidence="1">
    <location>
        <begin position="120"/>
        <end position="132"/>
    </location>
</feature>